<keyword evidence="4" id="KW-1015">Disulfide bond</keyword>
<protein>
    <recommendedName>
        <fullName evidence="7">Thioredoxin domain-containing protein</fullName>
    </recommendedName>
</protein>
<dbReference type="PROSITE" id="PS51352">
    <property type="entry name" value="THIOREDOXIN_2"/>
    <property type="match status" value="1"/>
</dbReference>
<keyword evidence="6" id="KW-0472">Membrane</keyword>
<organism evidence="8 9">
    <name type="scientific">Candidatus Yonathbacteria bacterium CG_4_9_14_0_8_um_filter_46_47</name>
    <dbReference type="NCBI Taxonomy" id="1975106"/>
    <lineage>
        <taxon>Bacteria</taxon>
        <taxon>Candidatus Yonathiibacteriota</taxon>
    </lineage>
</organism>
<evidence type="ECO:0000256" key="5">
    <source>
        <dbReference type="ARBA" id="ARBA00023284"/>
    </source>
</evidence>
<evidence type="ECO:0000256" key="2">
    <source>
        <dbReference type="ARBA" id="ARBA00022729"/>
    </source>
</evidence>
<feature type="transmembrane region" description="Helical" evidence="6">
    <location>
        <begin position="21"/>
        <end position="42"/>
    </location>
</feature>
<keyword evidence="3" id="KW-0560">Oxidoreductase</keyword>
<gene>
    <name evidence="8" type="ORF">CO088_03325</name>
</gene>
<feature type="domain" description="Thioredoxin" evidence="7">
    <location>
        <begin position="57"/>
        <end position="262"/>
    </location>
</feature>
<dbReference type="InterPro" id="IPR012336">
    <property type="entry name" value="Thioredoxin-like_fold"/>
</dbReference>
<dbReference type="Pfam" id="PF13462">
    <property type="entry name" value="Thioredoxin_4"/>
    <property type="match status" value="1"/>
</dbReference>
<keyword evidence="6" id="KW-0812">Transmembrane</keyword>
<dbReference type="InterPro" id="IPR013766">
    <property type="entry name" value="Thioredoxin_domain"/>
</dbReference>
<evidence type="ECO:0000313" key="9">
    <source>
        <dbReference type="Proteomes" id="UP000229236"/>
    </source>
</evidence>
<evidence type="ECO:0000313" key="8">
    <source>
        <dbReference type="EMBL" id="PJB82514.1"/>
    </source>
</evidence>
<name>A0A2M8D6G2_9BACT</name>
<comment type="similarity">
    <text evidence="1">Belongs to the thioredoxin family. DsbA subfamily.</text>
</comment>
<evidence type="ECO:0000256" key="4">
    <source>
        <dbReference type="ARBA" id="ARBA00023157"/>
    </source>
</evidence>
<dbReference type="EMBL" id="PFTM01000057">
    <property type="protein sequence ID" value="PJB82514.1"/>
    <property type="molecule type" value="Genomic_DNA"/>
</dbReference>
<dbReference type="InterPro" id="IPR036249">
    <property type="entry name" value="Thioredoxin-like_sf"/>
</dbReference>
<evidence type="ECO:0000259" key="7">
    <source>
        <dbReference type="PROSITE" id="PS51352"/>
    </source>
</evidence>
<evidence type="ECO:0000256" key="1">
    <source>
        <dbReference type="ARBA" id="ARBA00005791"/>
    </source>
</evidence>
<dbReference type="SUPFAM" id="SSF52833">
    <property type="entry name" value="Thioredoxin-like"/>
    <property type="match status" value="1"/>
</dbReference>
<reference evidence="9" key="1">
    <citation type="submission" date="2017-09" db="EMBL/GenBank/DDBJ databases">
        <title>Depth-based differentiation of microbial function through sediment-hosted aquifers and enrichment of novel symbionts in the deep terrestrial subsurface.</title>
        <authorList>
            <person name="Probst A.J."/>
            <person name="Ladd B."/>
            <person name="Jarett J.K."/>
            <person name="Geller-Mcgrath D.E."/>
            <person name="Sieber C.M.K."/>
            <person name="Emerson J.B."/>
            <person name="Anantharaman K."/>
            <person name="Thomas B.C."/>
            <person name="Malmstrom R."/>
            <person name="Stieglmeier M."/>
            <person name="Klingl A."/>
            <person name="Woyke T."/>
            <person name="Ryan C.M."/>
            <person name="Banfield J.F."/>
        </authorList>
    </citation>
    <scope>NUCLEOTIDE SEQUENCE [LARGE SCALE GENOMIC DNA]</scope>
</reference>
<keyword evidence="6" id="KW-1133">Transmembrane helix</keyword>
<dbReference type="AlphaFoldDB" id="A0A2M8D6G2"/>
<evidence type="ECO:0000256" key="6">
    <source>
        <dbReference type="SAM" id="Phobius"/>
    </source>
</evidence>
<sequence>MSLKTYPRYFIMENERTSTGTTFLVPLAIVIAGAFVAGAIWYSSATNAPTGNNQANAVANNAQPVTTGLTQQPSITNVTPITAEDHVIGNPNAPVKIVEYSDIECPYCKVFHNTMNRIMDVYGKDGKVAWVYRHFPIQNLHSKAVAEAVATECVATLAGEDAFWRYLDNIFEVTPSNNGLDLALLPGMAEDVGISRQQFDGCISNADIYQNKISNSIQNAVLSGARGTPYSVILSSDGTPKSAIDGAETFEMVQAKIEAILNAE</sequence>
<comment type="caution">
    <text evidence="8">The sequence shown here is derived from an EMBL/GenBank/DDBJ whole genome shotgun (WGS) entry which is preliminary data.</text>
</comment>
<dbReference type="Proteomes" id="UP000229236">
    <property type="component" value="Unassembled WGS sequence"/>
</dbReference>
<keyword evidence="2" id="KW-0732">Signal</keyword>
<accession>A0A2M8D6G2</accession>
<dbReference type="GO" id="GO:0016491">
    <property type="term" value="F:oxidoreductase activity"/>
    <property type="evidence" value="ECO:0007669"/>
    <property type="project" value="UniProtKB-KW"/>
</dbReference>
<keyword evidence="5" id="KW-0676">Redox-active center</keyword>
<proteinExistence type="inferred from homology"/>
<dbReference type="Gene3D" id="3.40.30.10">
    <property type="entry name" value="Glutaredoxin"/>
    <property type="match status" value="1"/>
</dbReference>
<dbReference type="PANTHER" id="PTHR13887">
    <property type="entry name" value="GLUTATHIONE S-TRANSFERASE KAPPA"/>
    <property type="match status" value="1"/>
</dbReference>
<dbReference type="PANTHER" id="PTHR13887:SF14">
    <property type="entry name" value="DISULFIDE BOND FORMATION PROTEIN D"/>
    <property type="match status" value="1"/>
</dbReference>
<evidence type="ECO:0000256" key="3">
    <source>
        <dbReference type="ARBA" id="ARBA00023002"/>
    </source>
</evidence>